<dbReference type="InterPro" id="IPR006616">
    <property type="entry name" value="DM9_repeat"/>
</dbReference>
<dbReference type="Pfam" id="PF13909">
    <property type="entry name" value="zf-H2C2_5"/>
    <property type="match status" value="1"/>
</dbReference>
<dbReference type="SMART" id="SM00355">
    <property type="entry name" value="ZnF_C2H2"/>
    <property type="match status" value="12"/>
</dbReference>
<evidence type="ECO:0000256" key="1">
    <source>
        <dbReference type="PROSITE-ProRule" id="PRU00042"/>
    </source>
</evidence>
<organism evidence="4 5">
    <name type="scientific">Exocentrus adspersus</name>
    <dbReference type="NCBI Taxonomy" id="1586481"/>
    <lineage>
        <taxon>Eukaryota</taxon>
        <taxon>Metazoa</taxon>
        <taxon>Ecdysozoa</taxon>
        <taxon>Arthropoda</taxon>
        <taxon>Hexapoda</taxon>
        <taxon>Insecta</taxon>
        <taxon>Pterygota</taxon>
        <taxon>Neoptera</taxon>
        <taxon>Endopterygota</taxon>
        <taxon>Coleoptera</taxon>
        <taxon>Polyphaga</taxon>
        <taxon>Cucujiformia</taxon>
        <taxon>Chrysomeloidea</taxon>
        <taxon>Cerambycidae</taxon>
        <taxon>Lamiinae</taxon>
        <taxon>Acanthocinini</taxon>
        <taxon>Exocentrus</taxon>
    </lineage>
</organism>
<dbReference type="PANTHER" id="PTHR31649">
    <property type="entry name" value="AGAP009604-PA"/>
    <property type="match status" value="1"/>
</dbReference>
<dbReference type="AlphaFoldDB" id="A0AAV8VHZ8"/>
<dbReference type="InterPro" id="IPR013087">
    <property type="entry name" value="Znf_C2H2_type"/>
</dbReference>
<evidence type="ECO:0000259" key="3">
    <source>
        <dbReference type="PROSITE" id="PS50157"/>
    </source>
</evidence>
<dbReference type="GO" id="GO:0008270">
    <property type="term" value="F:zinc ion binding"/>
    <property type="evidence" value="ECO:0007669"/>
    <property type="project" value="UniProtKB-KW"/>
</dbReference>
<dbReference type="PROSITE" id="PS50157">
    <property type="entry name" value="ZINC_FINGER_C2H2_2"/>
    <property type="match status" value="7"/>
</dbReference>
<feature type="domain" description="C2H2-type" evidence="3">
    <location>
        <begin position="406"/>
        <end position="433"/>
    </location>
</feature>
<keyword evidence="1" id="KW-0862">Zinc</keyword>
<dbReference type="Pfam" id="PF11901">
    <property type="entry name" value="DM9"/>
    <property type="match status" value="2"/>
</dbReference>
<dbReference type="SUPFAM" id="SSF57667">
    <property type="entry name" value="beta-beta-alpha zinc fingers"/>
    <property type="match status" value="6"/>
</dbReference>
<keyword evidence="1" id="KW-0863">Zinc-finger</keyword>
<dbReference type="SMART" id="SM00696">
    <property type="entry name" value="DM9"/>
    <property type="match status" value="4"/>
</dbReference>
<dbReference type="Proteomes" id="UP001159042">
    <property type="component" value="Unassembled WGS sequence"/>
</dbReference>
<feature type="domain" description="C2H2-type" evidence="3">
    <location>
        <begin position="499"/>
        <end position="526"/>
    </location>
</feature>
<dbReference type="GO" id="GO:0005634">
    <property type="term" value="C:nucleus"/>
    <property type="evidence" value="ECO:0007669"/>
    <property type="project" value="InterPro"/>
</dbReference>
<feature type="domain" description="C2H2-type" evidence="3">
    <location>
        <begin position="627"/>
        <end position="654"/>
    </location>
</feature>
<feature type="domain" description="C2H2-type" evidence="3">
    <location>
        <begin position="565"/>
        <end position="592"/>
    </location>
</feature>
<name>A0AAV8VHZ8_9CUCU</name>
<feature type="domain" description="C2H2-type" evidence="3">
    <location>
        <begin position="375"/>
        <end position="402"/>
    </location>
</feature>
<sequence>MDGMPQVCALCCNTVSKSNLEGVVEVSGKILNVLLLRQQDINKETPVVCRYCSDKVKVLFEFKSACLDTDDFITPFVDHEGTDKVDLKELFMREKAHGIAADTFCNWNLCRLCLEFIVVGGVRLDERDSHVNFVRNLIQRCIPEVNVDNSKDTVVCDACLNSLNEYSDFLDYCTSDKKIKHHCLQVGGDETYQTTSAMRVLKESNNLKLNDNVEDTDTITREENASRIKYEEIEVKPFDCWKSEDQEDFNGNRYPIMCQNESIRDDKSEIKLDNLNPIESTVNNQLENGLSVIKSPAEEHKNDLINNYCERELYKSDFSYCESKQKRNTTLPKVQKYDPRVKVLRCDLCDYKAEQKGCLRKHMLAHKDPSDVKCFKCDMCDYKSKRKSSFKKHTLIHKSPSDVEWLKCHLCDYKSNQTSNLNRHMLIHKGPSEGEWFKCDSCDYKSKVKNSLKRHTLIHKGPSEGVWFKCGICDFKSRYRTCLKAHMLVHKDPSEVDWFKCDLCDYKAKEKGNLRRHESVHIGPFEIPLVKNRFKCCLCDYKSNGKRLLKSHMLVHKDPSEVQWFKCDACDFKSKRRSSLKSHVLVHKNPSDVHLFRCHICNFKTKRKDCLASHALIHQTPSEIEWFECDICGHKSKQKRGLKYHMLVHKDPSEVEWFRCDLCNFRTKYKTSLKTHNMLVHKLPSEIEWFKCDLCDFNAKRKGDLVKHALIHQGPSSSDSNTHQINLKEVEKNILGKKASLSEAKFPPDTLIGGIDVDGDLIYVGKARYKDDWLPAKVVAGKLKAYVSYGGKEIALNKCKLLCGLQCYTWVKSSFGSVPTGAVEGGITSTGERLFIGRARHAGSISVGKIHPSHGVLYIPFGGKEISYHYYEVLTEMLVCMSYRNYKRSDKITDRSVAELLLFGLILFRKVLKMAGFTAQYTWVNAYAHGAVPHNALYAGVDSDGHHIYVGKAFHNGDWIPAKVIPGKQACYVPYNGTEVFVENFQVLCGPAHSFDWVHSSGGHIPPGAVEGGITSQGERLYIGRANHQGSTTVGKVHPSHRVLYIPFGGQEVPHSSYEILVTRSHHHGPPPPFPHQPHHPHQPPHNPHFPHHPRW</sequence>
<dbReference type="SMART" id="SM00868">
    <property type="entry name" value="zf-AD"/>
    <property type="match status" value="2"/>
</dbReference>
<accession>A0AAV8VHZ8</accession>
<feature type="domain" description="C2H2-type" evidence="3">
    <location>
        <begin position="437"/>
        <end position="464"/>
    </location>
</feature>
<feature type="region of interest" description="Disordered" evidence="2">
    <location>
        <begin position="1063"/>
        <end position="1096"/>
    </location>
</feature>
<proteinExistence type="predicted"/>
<dbReference type="InterPro" id="IPR012934">
    <property type="entry name" value="Znf_AD"/>
</dbReference>
<dbReference type="PANTHER" id="PTHR31649:SF10">
    <property type="entry name" value="IP19903P-RELATED"/>
    <property type="match status" value="1"/>
</dbReference>
<dbReference type="EMBL" id="JANEYG010000089">
    <property type="protein sequence ID" value="KAJ8913705.1"/>
    <property type="molecule type" value="Genomic_DNA"/>
</dbReference>
<evidence type="ECO:0000313" key="5">
    <source>
        <dbReference type="Proteomes" id="UP001159042"/>
    </source>
</evidence>
<dbReference type="FunFam" id="3.30.160.60:FF:002203">
    <property type="entry name" value="Zinc finger protein 142-like Protein"/>
    <property type="match status" value="4"/>
</dbReference>
<feature type="domain" description="C2H2-type" evidence="3">
    <location>
        <begin position="690"/>
        <end position="717"/>
    </location>
</feature>
<keyword evidence="5" id="KW-1185">Reference proteome</keyword>
<reference evidence="4 5" key="1">
    <citation type="journal article" date="2023" name="Insect Mol. Biol.">
        <title>Genome sequencing provides insights into the evolution of gene families encoding plant cell wall-degrading enzymes in longhorned beetles.</title>
        <authorList>
            <person name="Shin N.R."/>
            <person name="Okamura Y."/>
            <person name="Kirsch R."/>
            <person name="Pauchet Y."/>
        </authorList>
    </citation>
    <scope>NUCLEOTIDE SEQUENCE [LARGE SCALE GENOMIC DNA]</scope>
    <source>
        <strain evidence="4">EAD_L_NR</strain>
    </source>
</reference>
<feature type="compositionally biased region" description="Basic residues" evidence="2">
    <location>
        <begin position="1077"/>
        <end position="1096"/>
    </location>
</feature>
<dbReference type="InterPro" id="IPR036236">
    <property type="entry name" value="Znf_C2H2_sf"/>
</dbReference>
<evidence type="ECO:0000256" key="2">
    <source>
        <dbReference type="SAM" id="MobiDB-lite"/>
    </source>
</evidence>
<comment type="caution">
    <text evidence="4">The sequence shown here is derived from an EMBL/GenBank/DDBJ whole genome shotgun (WGS) entry which is preliminary data.</text>
</comment>
<protein>
    <recommendedName>
        <fullName evidence="3">C2H2-type domain-containing protein</fullName>
    </recommendedName>
</protein>
<dbReference type="Gene3D" id="3.30.160.60">
    <property type="entry name" value="Classic Zinc Finger"/>
    <property type="match status" value="6"/>
</dbReference>
<keyword evidence="1" id="KW-0479">Metal-binding</keyword>
<evidence type="ECO:0000313" key="4">
    <source>
        <dbReference type="EMBL" id="KAJ8913705.1"/>
    </source>
</evidence>
<gene>
    <name evidence="4" type="ORF">NQ315_007422</name>
</gene>